<feature type="non-terminal residue" evidence="1">
    <location>
        <position position="183"/>
    </location>
</feature>
<organism evidence="1">
    <name type="scientific">mine drainage metagenome</name>
    <dbReference type="NCBI Taxonomy" id="410659"/>
    <lineage>
        <taxon>unclassified sequences</taxon>
        <taxon>metagenomes</taxon>
        <taxon>ecological metagenomes</taxon>
    </lineage>
</organism>
<name>T0Y8J5_9ZZZZ</name>
<reference evidence="1" key="2">
    <citation type="journal article" date="2014" name="ISME J.">
        <title>Microbial stratification in low pH oxic and suboxic macroscopic growths along an acid mine drainage.</title>
        <authorList>
            <person name="Mendez-Garcia C."/>
            <person name="Mesa V."/>
            <person name="Sprenger R.R."/>
            <person name="Richter M."/>
            <person name="Diez M.S."/>
            <person name="Solano J."/>
            <person name="Bargiela R."/>
            <person name="Golyshina O.V."/>
            <person name="Manteca A."/>
            <person name="Ramos J.L."/>
            <person name="Gallego J.R."/>
            <person name="Llorente I."/>
            <person name="Martins Dos Santos V.A."/>
            <person name="Jensen O.N."/>
            <person name="Pelaez A.I."/>
            <person name="Sanchez J."/>
            <person name="Ferrer M."/>
        </authorList>
    </citation>
    <scope>NUCLEOTIDE SEQUENCE</scope>
</reference>
<dbReference type="EMBL" id="AUZY01012110">
    <property type="protein sequence ID" value="EQD31481.1"/>
    <property type="molecule type" value="Genomic_DNA"/>
</dbReference>
<comment type="caution">
    <text evidence="1">The sequence shown here is derived from an EMBL/GenBank/DDBJ whole genome shotgun (WGS) entry which is preliminary data.</text>
</comment>
<protein>
    <submittedName>
        <fullName evidence="1">Polysaccharide deacetylase</fullName>
    </submittedName>
</protein>
<sequence length="183" mass="18233">MPATASAVVVNLTAAGGTSASFLTAYAAGSTRPLGSNLNFPAGETVANRATVAVGTGGQIEVYNHTGTVNVDVDVDGYFTGTAGAPGSAFFPVTPVRLTDTRSSMNGTPMTPNSTEKFALTNSVIPAAAAAVQTNITVVPGTAAGFLTVYPISDSTVPVASDVNWVGTTLPPATAEGIPNVTI</sequence>
<reference evidence="1" key="1">
    <citation type="submission" date="2013-08" db="EMBL/GenBank/DDBJ databases">
        <authorList>
            <person name="Mendez C."/>
            <person name="Richter M."/>
            <person name="Ferrer M."/>
            <person name="Sanchez J."/>
        </authorList>
    </citation>
    <scope>NUCLEOTIDE SEQUENCE</scope>
</reference>
<evidence type="ECO:0000313" key="1">
    <source>
        <dbReference type="EMBL" id="EQD31481.1"/>
    </source>
</evidence>
<proteinExistence type="predicted"/>
<accession>T0Y8J5</accession>
<gene>
    <name evidence="1" type="ORF">B1B_18111</name>
</gene>
<dbReference type="AlphaFoldDB" id="T0Y8J5"/>